<dbReference type="PANTHER" id="PTHR42880">
    <property type="entry name" value="HOMOCITRATE SYNTHASE"/>
    <property type="match status" value="1"/>
</dbReference>
<dbReference type="GO" id="GO:0016740">
    <property type="term" value="F:transferase activity"/>
    <property type="evidence" value="ECO:0007669"/>
    <property type="project" value="UniProtKB-KW"/>
</dbReference>
<sequence length="325" mass="37312">MIKIIDRTLSCLDDYAIDNGSLKRLLALLLKINCDKLELSEKVYQAVKPLPPEGNYVLRINNLSDRDKYPEFNEFVCENFYIVGDQSVSTEIKIDHITEVDQLNHYSQLQKIRISGLDDAMLHDYETIFKKINEMTGGTIEFCPMNRLKCATAIASEWALSDNNTNIVTSFGALKDYAPLEELMGVLHIHRRLMGKHECRKFSQIRELIENITHVPFLKHKAIIGREIFQVESGIHVDGIRKNPHCYEPYDPESVGQKRQIVLGKKSGRASLALKMKELDLNLDERFLPQILQKVKTLSINKNAKISDAEFRKIVDDVVQMKCIH</sequence>
<evidence type="ECO:0000256" key="1">
    <source>
        <dbReference type="ARBA" id="ARBA00022679"/>
    </source>
</evidence>
<reference evidence="3 4" key="1">
    <citation type="submission" date="2019-09" db="EMBL/GenBank/DDBJ databases">
        <title>Complete genome sequence of Sporolactobacillus terrae 70-3.</title>
        <authorList>
            <person name="Tanaka N."/>
            <person name="Shiwa Y."/>
            <person name="Fujita N."/>
            <person name="Tanasupawat S."/>
        </authorList>
    </citation>
    <scope>NUCLEOTIDE SEQUENCE [LARGE SCALE GENOMIC DNA]</scope>
    <source>
        <strain evidence="3 4">70-3</strain>
    </source>
</reference>
<dbReference type="Pfam" id="PF22617">
    <property type="entry name" value="HCS_D2"/>
    <property type="match status" value="1"/>
</dbReference>
<dbReference type="RefSeq" id="WP_139693714.1">
    <property type="nucleotide sequence ID" value="NZ_AP021853.1"/>
</dbReference>
<proteinExistence type="predicted"/>
<feature type="domain" description="2-isopropylmalate synthase/homocitrate synthase post-catalytic" evidence="2">
    <location>
        <begin position="223"/>
        <end position="300"/>
    </location>
</feature>
<evidence type="ECO:0000313" key="3">
    <source>
        <dbReference type="EMBL" id="BBN99968.1"/>
    </source>
</evidence>
<organism evidence="3 4">
    <name type="scientific">Sporolactobacillus terrae</name>
    <dbReference type="NCBI Taxonomy" id="269673"/>
    <lineage>
        <taxon>Bacteria</taxon>
        <taxon>Bacillati</taxon>
        <taxon>Bacillota</taxon>
        <taxon>Bacilli</taxon>
        <taxon>Bacillales</taxon>
        <taxon>Sporolactobacillaceae</taxon>
        <taxon>Sporolactobacillus</taxon>
    </lineage>
</organism>
<dbReference type="AlphaFoldDB" id="A0A5K7X4U3"/>
<dbReference type="PANTHER" id="PTHR42880:SF1">
    <property type="entry name" value="ISOPROPYLMALATE_HOMOCITRATE_CITRAMALATE SYNTHASE FAMILY PROTEIN"/>
    <property type="match status" value="1"/>
</dbReference>
<name>A0A5K7X4U3_9BACL</name>
<protein>
    <submittedName>
        <fullName evidence="3">Homocitrate synthase</fullName>
    </submittedName>
</protein>
<dbReference type="EMBL" id="AP021853">
    <property type="protein sequence ID" value="BBN99968.1"/>
    <property type="molecule type" value="Genomic_DNA"/>
</dbReference>
<gene>
    <name evidence="3" type="primary">nifV_2</name>
    <name evidence="3" type="ORF">St703_26730</name>
</gene>
<evidence type="ECO:0000259" key="2">
    <source>
        <dbReference type="Pfam" id="PF22617"/>
    </source>
</evidence>
<dbReference type="InterPro" id="IPR054691">
    <property type="entry name" value="LeuA/HCS_post-cat"/>
</dbReference>
<accession>A0A5K7X4U3</accession>
<evidence type="ECO:0000313" key="4">
    <source>
        <dbReference type="Proteomes" id="UP000326951"/>
    </source>
</evidence>
<dbReference type="Gene3D" id="1.10.238.260">
    <property type="match status" value="1"/>
</dbReference>
<dbReference type="Proteomes" id="UP000326951">
    <property type="component" value="Chromosome"/>
</dbReference>
<keyword evidence="1" id="KW-0808">Transferase</keyword>